<proteinExistence type="predicted"/>
<organism evidence="1 2">
    <name type="scientific">Dovyalis caffra</name>
    <dbReference type="NCBI Taxonomy" id="77055"/>
    <lineage>
        <taxon>Eukaryota</taxon>
        <taxon>Viridiplantae</taxon>
        <taxon>Streptophyta</taxon>
        <taxon>Embryophyta</taxon>
        <taxon>Tracheophyta</taxon>
        <taxon>Spermatophyta</taxon>
        <taxon>Magnoliopsida</taxon>
        <taxon>eudicotyledons</taxon>
        <taxon>Gunneridae</taxon>
        <taxon>Pentapetalae</taxon>
        <taxon>rosids</taxon>
        <taxon>fabids</taxon>
        <taxon>Malpighiales</taxon>
        <taxon>Salicaceae</taxon>
        <taxon>Flacourtieae</taxon>
        <taxon>Dovyalis</taxon>
    </lineage>
</organism>
<dbReference type="EMBL" id="CAWUPB010001173">
    <property type="protein sequence ID" value="CAK7345943.1"/>
    <property type="molecule type" value="Genomic_DNA"/>
</dbReference>
<protein>
    <submittedName>
        <fullName evidence="1">Uncharacterized protein</fullName>
    </submittedName>
</protein>
<accession>A0AAV1S510</accession>
<gene>
    <name evidence="1" type="ORF">DCAF_LOCUS18606</name>
</gene>
<comment type="caution">
    <text evidence="1">The sequence shown here is derived from an EMBL/GenBank/DDBJ whole genome shotgun (WGS) entry which is preliminary data.</text>
</comment>
<evidence type="ECO:0000313" key="2">
    <source>
        <dbReference type="Proteomes" id="UP001314170"/>
    </source>
</evidence>
<sequence>MKRGSSCKANKYAKAVGEALKRERERGKKDGVAWVGLGIGGNNSAHEGMWGLLLEAFAKVVRVIRLLGLVNESINSTVEAFTWGRGTSTVFAVKVEVSISTGHVIRKD</sequence>
<name>A0AAV1S510_9ROSI</name>
<dbReference type="Proteomes" id="UP001314170">
    <property type="component" value="Unassembled WGS sequence"/>
</dbReference>
<reference evidence="1 2" key="1">
    <citation type="submission" date="2024-01" db="EMBL/GenBank/DDBJ databases">
        <authorList>
            <person name="Waweru B."/>
        </authorList>
    </citation>
    <scope>NUCLEOTIDE SEQUENCE [LARGE SCALE GENOMIC DNA]</scope>
</reference>
<evidence type="ECO:0000313" key="1">
    <source>
        <dbReference type="EMBL" id="CAK7345943.1"/>
    </source>
</evidence>
<keyword evidence="2" id="KW-1185">Reference proteome</keyword>
<dbReference type="AlphaFoldDB" id="A0AAV1S510"/>